<dbReference type="HOGENOM" id="CLU_1377893_0_0_1"/>
<proteinExistence type="predicted"/>
<keyword evidence="3" id="KW-1185">Reference proteome</keyword>
<organism evidence="2 3">
    <name type="scientific">Bipolaris victoriae (strain FI3)</name>
    <name type="common">Victoria blight of oats agent</name>
    <name type="synonym">Cochliobolus victoriae</name>
    <dbReference type="NCBI Taxonomy" id="930091"/>
    <lineage>
        <taxon>Eukaryota</taxon>
        <taxon>Fungi</taxon>
        <taxon>Dikarya</taxon>
        <taxon>Ascomycota</taxon>
        <taxon>Pezizomycotina</taxon>
        <taxon>Dothideomycetes</taxon>
        <taxon>Pleosporomycetidae</taxon>
        <taxon>Pleosporales</taxon>
        <taxon>Pleosporineae</taxon>
        <taxon>Pleosporaceae</taxon>
        <taxon>Bipolaris</taxon>
    </lineage>
</organism>
<dbReference type="RefSeq" id="XP_014558261.1">
    <property type="nucleotide sequence ID" value="XM_014702775.1"/>
</dbReference>
<name>W7ERK0_BIPV3</name>
<feature type="compositionally biased region" description="Pro residues" evidence="1">
    <location>
        <begin position="79"/>
        <end position="90"/>
    </location>
</feature>
<evidence type="ECO:0000313" key="2">
    <source>
        <dbReference type="EMBL" id="EUN28720.1"/>
    </source>
</evidence>
<gene>
    <name evidence="2" type="ORF">COCVIDRAFT_14558</name>
</gene>
<dbReference type="AlphaFoldDB" id="W7ERK0"/>
<evidence type="ECO:0000256" key="1">
    <source>
        <dbReference type="SAM" id="MobiDB-lite"/>
    </source>
</evidence>
<dbReference type="EMBL" id="KI968718">
    <property type="protein sequence ID" value="EUN28720.1"/>
    <property type="molecule type" value="Genomic_DNA"/>
</dbReference>
<evidence type="ECO:0000313" key="3">
    <source>
        <dbReference type="Proteomes" id="UP000054337"/>
    </source>
</evidence>
<protein>
    <submittedName>
        <fullName evidence="2">Uncharacterized protein</fullName>
    </submittedName>
</protein>
<sequence length="198" mass="21522">MERSRMAWAWIAPPAARQRLAGPSSDVRPACRVNTEPAIVEPLYSVWATRWRLGRETSADHPHGDGMPTPSDRHSAHAGPPPPPPPPPPTLVAFAHNRAPKHLESQQLHAPTLLHHRCDLPAHTKCPCLLAATRHGLDSTPSPLPYQPRGSAVDKPTPRCHCPACPAALALPPCRINFVHAQRIIASFQILTLPIPSS</sequence>
<accession>W7ERK0</accession>
<dbReference type="Proteomes" id="UP000054337">
    <property type="component" value="Unassembled WGS sequence"/>
</dbReference>
<feature type="region of interest" description="Disordered" evidence="1">
    <location>
        <begin position="56"/>
        <end position="91"/>
    </location>
</feature>
<dbReference type="GeneID" id="26251529"/>
<reference evidence="2 3" key="1">
    <citation type="journal article" date="2013" name="PLoS Genet.">
        <title>Comparative genome structure, secondary metabolite, and effector coding capacity across Cochliobolus pathogens.</title>
        <authorList>
            <person name="Condon B.J."/>
            <person name="Leng Y."/>
            <person name="Wu D."/>
            <person name="Bushley K.E."/>
            <person name="Ohm R.A."/>
            <person name="Otillar R."/>
            <person name="Martin J."/>
            <person name="Schackwitz W."/>
            <person name="Grimwood J."/>
            <person name="MohdZainudin N."/>
            <person name="Xue C."/>
            <person name="Wang R."/>
            <person name="Manning V.A."/>
            <person name="Dhillon B."/>
            <person name="Tu Z.J."/>
            <person name="Steffenson B.J."/>
            <person name="Salamov A."/>
            <person name="Sun H."/>
            <person name="Lowry S."/>
            <person name="LaButti K."/>
            <person name="Han J."/>
            <person name="Copeland A."/>
            <person name="Lindquist E."/>
            <person name="Barry K."/>
            <person name="Schmutz J."/>
            <person name="Baker S.E."/>
            <person name="Ciuffetti L.M."/>
            <person name="Grigoriev I.V."/>
            <person name="Zhong S."/>
            <person name="Turgeon B.G."/>
        </authorList>
    </citation>
    <scope>NUCLEOTIDE SEQUENCE [LARGE SCALE GENOMIC DNA]</scope>
    <source>
        <strain evidence="2 3">FI3</strain>
    </source>
</reference>